<keyword evidence="3" id="KW-1185">Reference proteome</keyword>
<dbReference type="InterPro" id="IPR001867">
    <property type="entry name" value="OmpR/PhoB-type_DNA-bd"/>
</dbReference>
<dbReference type="EMBL" id="FNDN01000006">
    <property type="protein sequence ID" value="SDI31817.1"/>
    <property type="molecule type" value="Genomic_DNA"/>
</dbReference>
<proteinExistence type="predicted"/>
<organism evidence="2 3">
    <name type="scientific">Rhodococcus triatomae</name>
    <dbReference type="NCBI Taxonomy" id="300028"/>
    <lineage>
        <taxon>Bacteria</taxon>
        <taxon>Bacillati</taxon>
        <taxon>Actinomycetota</taxon>
        <taxon>Actinomycetes</taxon>
        <taxon>Mycobacteriales</taxon>
        <taxon>Nocardiaceae</taxon>
        <taxon>Rhodococcus</taxon>
    </lineage>
</organism>
<keyword evidence="1" id="KW-0238">DNA-binding</keyword>
<dbReference type="GO" id="GO:0003677">
    <property type="term" value="F:DNA binding"/>
    <property type="evidence" value="ECO:0007669"/>
    <property type="project" value="UniProtKB-KW"/>
</dbReference>
<dbReference type="SMART" id="SM00862">
    <property type="entry name" value="Trans_reg_C"/>
    <property type="match status" value="1"/>
</dbReference>
<gene>
    <name evidence="2" type="ORF">SAMN05444695_106217</name>
</gene>
<dbReference type="Gene3D" id="3.30.450.40">
    <property type="match status" value="1"/>
</dbReference>
<dbReference type="RefSeq" id="WP_072738318.1">
    <property type="nucleotide sequence ID" value="NZ_CP048813.1"/>
</dbReference>
<accession>A0A1G8JLD4</accession>
<dbReference type="InterPro" id="IPR029016">
    <property type="entry name" value="GAF-like_dom_sf"/>
</dbReference>
<sequence length="434" mass="47216">MPADSTRSNPWIAVRPGEDTGTLARRVSSAYERFVARSADNPDEGGVPVRSVVLESWQRSLRGGVDPDRGAEGSALGAADLEEYRAAHPISSIRPVVRSLLVDGAEDSGLLVAISDQRGRLLWVEGDRSARDRADRMSFIEGTDWSEAAVGTNAPGTALQLDHCVQIFGAEHFSRNVHDWSCAAAPVHDPVSGQLLGTVDITGGPRVATPEALQLVRATVAAAEAELRLRGLDAGPDPDRGAARLEVLSEERPRLRHGGRVVRLSRRHGEILLLLAEHPEGLAAEHLSFLLDDRELDTVTVRAEMSRLRKIFGSANIASRPYRLLVPLVTDIDEVRGDLDRGDVRAALDRYRGPVLAGSDAPGVVRIREELWASVRAGVLGEADADALRRWTESPHGRDDVESWSAYLAHLDPASPRYRRIAAHLSVLDRRLAT</sequence>
<evidence type="ECO:0000313" key="3">
    <source>
        <dbReference type="Proteomes" id="UP000183263"/>
    </source>
</evidence>
<dbReference type="Proteomes" id="UP000183263">
    <property type="component" value="Unassembled WGS sequence"/>
</dbReference>
<dbReference type="AlphaFoldDB" id="A0A1G8JLD4"/>
<dbReference type="OrthoDB" id="3928741at2"/>
<dbReference type="Pfam" id="PF01590">
    <property type="entry name" value="GAF"/>
    <property type="match status" value="1"/>
</dbReference>
<dbReference type="GO" id="GO:0000160">
    <property type="term" value="P:phosphorelay signal transduction system"/>
    <property type="evidence" value="ECO:0007669"/>
    <property type="project" value="InterPro"/>
</dbReference>
<protein>
    <submittedName>
        <fullName evidence="2">GAF domain-containing protein</fullName>
    </submittedName>
</protein>
<name>A0A1G8JLD4_9NOCA</name>
<reference evidence="2 3" key="1">
    <citation type="submission" date="2016-10" db="EMBL/GenBank/DDBJ databases">
        <authorList>
            <person name="de Groot N.N."/>
        </authorList>
    </citation>
    <scope>NUCLEOTIDE SEQUENCE [LARGE SCALE GENOMIC DNA]</scope>
    <source>
        <strain evidence="2 3">DSM 44892</strain>
    </source>
</reference>
<evidence type="ECO:0000313" key="2">
    <source>
        <dbReference type="EMBL" id="SDI31817.1"/>
    </source>
</evidence>
<dbReference type="InterPro" id="IPR003018">
    <property type="entry name" value="GAF"/>
</dbReference>
<evidence type="ECO:0000256" key="1">
    <source>
        <dbReference type="ARBA" id="ARBA00023125"/>
    </source>
</evidence>
<dbReference type="GO" id="GO:0006355">
    <property type="term" value="P:regulation of DNA-templated transcription"/>
    <property type="evidence" value="ECO:0007669"/>
    <property type="project" value="InterPro"/>
</dbReference>